<dbReference type="GO" id="GO:0003677">
    <property type="term" value="F:DNA binding"/>
    <property type="evidence" value="ECO:0007669"/>
    <property type="project" value="InterPro"/>
</dbReference>
<name>A0AA42J1F3_9FIRM</name>
<evidence type="ECO:0000313" key="6">
    <source>
        <dbReference type="Proteomes" id="UP001169242"/>
    </source>
</evidence>
<evidence type="ECO:0000259" key="4">
    <source>
        <dbReference type="SMART" id="SM00382"/>
    </source>
</evidence>
<keyword evidence="6" id="KW-1185">Reference proteome</keyword>
<dbReference type="SUPFAM" id="SSF54211">
    <property type="entry name" value="Ribosomal protein S5 domain 2-like"/>
    <property type="match status" value="1"/>
</dbReference>
<sequence length="505" mass="56206">MFCKLISYCLNGLESVQMGVEVDLCDGLPSFDIVGLPDSAVRESKERVKSAIKNSGYEFPIKRITINLAPADIRKEGSLYDLPIALGILGCMGIIDPLHFENKIFLGELALDGTLRHVSSAIPIVYGKAHTLPYILPFENASELQIAKHQTLLYFHTLKEVVDYLSRNILPTQPLPSSQLSPSHSSLDFSLDFSDVHGQENVKRGLMIAAAGHHNTLLIGPPGCGKTMMAKRLPTILPPLTESEQIELTKIYSLASYLDVSLPIIKHPFRAPHHTVTLAGLAGGGRHPKPGELSLAHLGVLFLDELLEFNKKTLETLRQPLEDGCITLARSNDHMTFPAHFLFIAATNPCPCGYYPDTTRCHCDVPTIRRYLSKLSGPLLDRIDLHLEIQPVSFLSLKKGSCLSSSQIRESVKQAQARQEERYKGESFTSNHQIPTHLLSKYCPLDSDAERLLDHWFQSVGASARSYARILRIARTISDLEDKALIDEDVMCEAIGYRLLDRKFY</sequence>
<evidence type="ECO:0000256" key="2">
    <source>
        <dbReference type="ARBA" id="ARBA00022741"/>
    </source>
</evidence>
<dbReference type="Pfam" id="PF01078">
    <property type="entry name" value="Mg_chelatase"/>
    <property type="match status" value="1"/>
</dbReference>
<dbReference type="InterPro" id="IPR014721">
    <property type="entry name" value="Ribsml_uS5_D2-typ_fold_subgr"/>
</dbReference>
<dbReference type="NCBIfam" id="TIGR00368">
    <property type="entry name" value="YifB family Mg chelatase-like AAA ATPase"/>
    <property type="match status" value="1"/>
</dbReference>
<dbReference type="EMBL" id="JAQIFT010000048">
    <property type="protein sequence ID" value="MDA3732482.1"/>
    <property type="molecule type" value="Genomic_DNA"/>
</dbReference>
<keyword evidence="2" id="KW-0547">Nucleotide-binding</keyword>
<dbReference type="InterPro" id="IPR004482">
    <property type="entry name" value="Mg_chelat-rel"/>
</dbReference>
<protein>
    <submittedName>
        <fullName evidence="5">YifB family Mg chelatase-like AAA ATPase</fullName>
    </submittedName>
</protein>
<dbReference type="InterPro" id="IPR045006">
    <property type="entry name" value="CHLI-like"/>
</dbReference>
<dbReference type="InterPro" id="IPR003593">
    <property type="entry name" value="AAA+_ATPase"/>
</dbReference>
<evidence type="ECO:0000313" key="5">
    <source>
        <dbReference type="EMBL" id="MDA3732482.1"/>
    </source>
</evidence>
<dbReference type="SUPFAM" id="SSF52540">
    <property type="entry name" value="P-loop containing nucleoside triphosphate hydrolases"/>
    <property type="match status" value="1"/>
</dbReference>
<comment type="similarity">
    <text evidence="1">Belongs to the Mg-chelatase subunits D/I family. ComM subfamily.</text>
</comment>
<dbReference type="InterPro" id="IPR000523">
    <property type="entry name" value="Mg_chelatse_chII-like_cat_dom"/>
</dbReference>
<dbReference type="PANTHER" id="PTHR32039">
    <property type="entry name" value="MAGNESIUM-CHELATASE SUBUNIT CHLI"/>
    <property type="match status" value="1"/>
</dbReference>
<dbReference type="Proteomes" id="UP001169242">
    <property type="component" value="Unassembled WGS sequence"/>
</dbReference>
<dbReference type="InterPro" id="IPR020568">
    <property type="entry name" value="Ribosomal_Su5_D2-typ_SF"/>
</dbReference>
<dbReference type="RefSeq" id="WP_271012604.1">
    <property type="nucleotide sequence ID" value="NZ_JAQIFT010000048.1"/>
</dbReference>
<feature type="domain" description="AAA+ ATPase" evidence="4">
    <location>
        <begin position="212"/>
        <end position="393"/>
    </location>
</feature>
<comment type="caution">
    <text evidence="5">The sequence shown here is derived from an EMBL/GenBank/DDBJ whole genome shotgun (WGS) entry which is preliminary data.</text>
</comment>
<accession>A0AA42J1F3</accession>
<dbReference type="InterPro" id="IPR001208">
    <property type="entry name" value="MCM_dom"/>
</dbReference>
<dbReference type="Gene3D" id="3.30.230.10">
    <property type="match status" value="1"/>
</dbReference>
<dbReference type="PANTHER" id="PTHR32039:SF7">
    <property type="entry name" value="COMPETENCE PROTEIN COMM"/>
    <property type="match status" value="1"/>
</dbReference>
<dbReference type="SMART" id="SM00382">
    <property type="entry name" value="AAA"/>
    <property type="match status" value="1"/>
</dbReference>
<dbReference type="Pfam" id="PF13541">
    <property type="entry name" value="ChlI"/>
    <property type="match status" value="1"/>
</dbReference>
<proteinExistence type="inferred from homology"/>
<gene>
    <name evidence="5" type="ORF">PBV87_13395</name>
</gene>
<reference evidence="5" key="1">
    <citation type="journal article" date="2023" name="Int. J. Syst. Evol. Microbiol.">
        <title>&lt;i&gt;Holtiella tumoricola&lt;/i&gt; gen. nov. sp. nov., isolated from a human clinical sample.</title>
        <authorList>
            <person name="Allen-Vercoe E."/>
            <person name="Daigneault M.C."/>
            <person name="Vancuren S.J."/>
            <person name="Cochrane K."/>
            <person name="O'Neal L.L."/>
            <person name="Sankaranarayanan K."/>
            <person name="Lawson P.A."/>
        </authorList>
    </citation>
    <scope>NUCLEOTIDE SEQUENCE</scope>
    <source>
        <strain evidence="5">CC70A</strain>
    </source>
</reference>
<dbReference type="InterPro" id="IPR027417">
    <property type="entry name" value="P-loop_NTPase"/>
</dbReference>
<dbReference type="Pfam" id="PF13335">
    <property type="entry name" value="Mg_chelatase_C"/>
    <property type="match status" value="1"/>
</dbReference>
<keyword evidence="3" id="KW-0067">ATP-binding</keyword>
<evidence type="ECO:0000256" key="3">
    <source>
        <dbReference type="ARBA" id="ARBA00022840"/>
    </source>
</evidence>
<dbReference type="Gene3D" id="3.40.50.300">
    <property type="entry name" value="P-loop containing nucleotide triphosphate hydrolases"/>
    <property type="match status" value="1"/>
</dbReference>
<evidence type="ECO:0000256" key="1">
    <source>
        <dbReference type="ARBA" id="ARBA00006354"/>
    </source>
</evidence>
<organism evidence="5 6">
    <name type="scientific">Holtiella tumoricola</name>
    <dbReference type="NCBI Taxonomy" id="3018743"/>
    <lineage>
        <taxon>Bacteria</taxon>
        <taxon>Bacillati</taxon>
        <taxon>Bacillota</taxon>
        <taxon>Clostridia</taxon>
        <taxon>Lachnospirales</taxon>
        <taxon>Cellulosilyticaceae</taxon>
        <taxon>Holtiella</taxon>
    </lineage>
</organism>
<dbReference type="PRINTS" id="PR01657">
    <property type="entry name" value="MCMFAMILY"/>
</dbReference>
<dbReference type="InterPro" id="IPR025158">
    <property type="entry name" value="Mg_chelat-rel_C"/>
</dbReference>
<dbReference type="AlphaFoldDB" id="A0AA42J1F3"/>
<dbReference type="GO" id="GO:0005524">
    <property type="term" value="F:ATP binding"/>
    <property type="evidence" value="ECO:0007669"/>
    <property type="project" value="UniProtKB-KW"/>
</dbReference>